<dbReference type="InterPro" id="IPR036928">
    <property type="entry name" value="AS_sf"/>
</dbReference>
<feature type="compositionally biased region" description="Basic and acidic residues" evidence="1">
    <location>
        <begin position="17"/>
        <end position="29"/>
    </location>
</feature>
<name>A0A6B0SGI4_9EURY</name>
<dbReference type="AlphaFoldDB" id="A0A6B0SGI4"/>
<comment type="caution">
    <text evidence="2">The sequence shown here is derived from an EMBL/GenBank/DDBJ whole genome shotgun (WGS) entry which is preliminary data.</text>
</comment>
<feature type="region of interest" description="Disordered" evidence="1">
    <location>
        <begin position="1"/>
        <end position="32"/>
    </location>
</feature>
<dbReference type="PANTHER" id="PTHR11895:SF7">
    <property type="entry name" value="GLUTAMYL-TRNA(GLN) AMIDOTRANSFERASE SUBUNIT A, MITOCHONDRIAL"/>
    <property type="match status" value="1"/>
</dbReference>
<protein>
    <submittedName>
        <fullName evidence="2">Uncharacterized protein</fullName>
    </submittedName>
</protein>
<feature type="non-terminal residue" evidence="2">
    <location>
        <position position="1"/>
    </location>
</feature>
<organism evidence="2 3">
    <name type="scientific">Halobacterium bonnevillei</name>
    <dbReference type="NCBI Taxonomy" id="2692200"/>
    <lineage>
        <taxon>Archaea</taxon>
        <taxon>Methanobacteriati</taxon>
        <taxon>Methanobacteriota</taxon>
        <taxon>Stenosarchaea group</taxon>
        <taxon>Halobacteria</taxon>
        <taxon>Halobacteriales</taxon>
        <taxon>Halobacteriaceae</taxon>
        <taxon>Halobacterium</taxon>
    </lineage>
</organism>
<keyword evidence="3" id="KW-1185">Reference proteome</keyword>
<dbReference type="SUPFAM" id="SSF75304">
    <property type="entry name" value="Amidase signature (AS) enzymes"/>
    <property type="match status" value="1"/>
</dbReference>
<accession>A0A6B0SGI4</accession>
<evidence type="ECO:0000256" key="1">
    <source>
        <dbReference type="SAM" id="MobiDB-lite"/>
    </source>
</evidence>
<evidence type="ECO:0000313" key="3">
    <source>
        <dbReference type="Proteomes" id="UP000471521"/>
    </source>
</evidence>
<feature type="compositionally biased region" description="Polar residues" evidence="1">
    <location>
        <begin position="1"/>
        <end position="11"/>
    </location>
</feature>
<dbReference type="Gene3D" id="3.90.1300.10">
    <property type="entry name" value="Amidase signature (AS) domain"/>
    <property type="match status" value="1"/>
</dbReference>
<dbReference type="GO" id="GO:0003824">
    <property type="term" value="F:catalytic activity"/>
    <property type="evidence" value="ECO:0007669"/>
    <property type="project" value="InterPro"/>
</dbReference>
<evidence type="ECO:0000313" key="2">
    <source>
        <dbReference type="EMBL" id="MXR20708.1"/>
    </source>
</evidence>
<dbReference type="EMBL" id="WUUU01000058">
    <property type="protein sequence ID" value="MXR20708.1"/>
    <property type="molecule type" value="Genomic_DNA"/>
</dbReference>
<proteinExistence type="predicted"/>
<dbReference type="PANTHER" id="PTHR11895">
    <property type="entry name" value="TRANSAMIDASE"/>
    <property type="match status" value="1"/>
</dbReference>
<gene>
    <name evidence="2" type="ORF">GRX66_08850</name>
</gene>
<sequence>LSTGRDASSNERAGVASEHRERAAADATHRPPLSVNVRQANLLGAPAVSVPCGYERGLPVGLQLLGAPGEDASLLGAAHAVDAELPM</sequence>
<reference evidence="2 3" key="1">
    <citation type="submission" date="2019-12" db="EMBL/GenBank/DDBJ databases">
        <title>Isolation and characterization of three novel carbon monoxide-oxidizing members of Halobacteria from salione crusts and soils.</title>
        <authorList>
            <person name="Myers M.R."/>
            <person name="King G.M."/>
        </authorList>
    </citation>
    <scope>NUCLEOTIDE SEQUENCE [LARGE SCALE GENOMIC DNA]</scope>
    <source>
        <strain evidence="2 3">PCN9</strain>
    </source>
</reference>
<dbReference type="Proteomes" id="UP000471521">
    <property type="component" value="Unassembled WGS sequence"/>
</dbReference>
<dbReference type="InterPro" id="IPR000120">
    <property type="entry name" value="Amidase"/>
</dbReference>